<evidence type="ECO:0000313" key="2">
    <source>
        <dbReference type="Proteomes" id="UP001367508"/>
    </source>
</evidence>
<comment type="caution">
    <text evidence="1">The sequence shown here is derived from an EMBL/GenBank/DDBJ whole genome shotgun (WGS) entry which is preliminary data.</text>
</comment>
<dbReference type="Proteomes" id="UP001367508">
    <property type="component" value="Unassembled WGS sequence"/>
</dbReference>
<dbReference type="AlphaFoldDB" id="A0AAN9QR34"/>
<sequence>MSKHENAAKFGCVSARGSTWLNVLSLDSLGEAQNNFPWTISHLPLEEIPKWLPLDTAIHMWLVIFHHVEPAFKACNHSDIYALSTVQ</sequence>
<gene>
    <name evidence="1" type="ORF">VNO77_20980</name>
</gene>
<protein>
    <submittedName>
        <fullName evidence="1">Uncharacterized protein</fullName>
    </submittedName>
</protein>
<evidence type="ECO:0000313" key="1">
    <source>
        <dbReference type="EMBL" id="KAK7340278.1"/>
    </source>
</evidence>
<accession>A0AAN9QR34</accession>
<dbReference type="EMBL" id="JAYMYQ010000004">
    <property type="protein sequence ID" value="KAK7340278.1"/>
    <property type="molecule type" value="Genomic_DNA"/>
</dbReference>
<reference evidence="1 2" key="1">
    <citation type="submission" date="2024-01" db="EMBL/GenBank/DDBJ databases">
        <title>The genomes of 5 underutilized Papilionoideae crops provide insights into root nodulation and disease resistanc.</title>
        <authorList>
            <person name="Jiang F."/>
        </authorList>
    </citation>
    <scope>NUCLEOTIDE SEQUENCE [LARGE SCALE GENOMIC DNA]</scope>
    <source>
        <strain evidence="1">LVBAO_FW01</strain>
        <tissue evidence="1">Leaves</tissue>
    </source>
</reference>
<keyword evidence="2" id="KW-1185">Reference proteome</keyword>
<name>A0AAN9QR34_CANGL</name>
<proteinExistence type="predicted"/>
<organism evidence="1 2">
    <name type="scientific">Canavalia gladiata</name>
    <name type="common">Sword bean</name>
    <name type="synonym">Dolichos gladiatus</name>
    <dbReference type="NCBI Taxonomy" id="3824"/>
    <lineage>
        <taxon>Eukaryota</taxon>
        <taxon>Viridiplantae</taxon>
        <taxon>Streptophyta</taxon>
        <taxon>Embryophyta</taxon>
        <taxon>Tracheophyta</taxon>
        <taxon>Spermatophyta</taxon>
        <taxon>Magnoliopsida</taxon>
        <taxon>eudicotyledons</taxon>
        <taxon>Gunneridae</taxon>
        <taxon>Pentapetalae</taxon>
        <taxon>rosids</taxon>
        <taxon>fabids</taxon>
        <taxon>Fabales</taxon>
        <taxon>Fabaceae</taxon>
        <taxon>Papilionoideae</taxon>
        <taxon>50 kb inversion clade</taxon>
        <taxon>NPAAA clade</taxon>
        <taxon>indigoferoid/millettioid clade</taxon>
        <taxon>Phaseoleae</taxon>
        <taxon>Canavalia</taxon>
    </lineage>
</organism>